<comment type="subunit">
    <text evidence="1">Component of the RNA polymerase III (Pol III) complex consisting of 17 subunits.</text>
</comment>
<comment type="function">
    <text evidence="1">DNA-dependent RNA polymerase catalyzes the transcription of DNA into RNA using the four ribonucleoside triphosphates as substrates. Specific core component of RNA polymerase III which synthesizes small RNAs, such as 5S rRNA and tRNAs.</text>
</comment>
<dbReference type="Proteomes" id="UP000274429">
    <property type="component" value="Unassembled WGS sequence"/>
</dbReference>
<evidence type="ECO:0000313" key="4">
    <source>
        <dbReference type="WBParaSite" id="TTAC_0000067401-mRNA-1"/>
    </source>
</evidence>
<dbReference type="GO" id="GO:0005666">
    <property type="term" value="C:RNA polymerase III complex"/>
    <property type="evidence" value="ECO:0007669"/>
    <property type="project" value="UniProtKB-UniRule"/>
</dbReference>
<dbReference type="Gene3D" id="1.10.10.10">
    <property type="entry name" value="Winged helix-like DNA-binding domain superfamily/Winged helix DNA-binding domain"/>
    <property type="match status" value="1"/>
</dbReference>
<evidence type="ECO:0000313" key="2">
    <source>
        <dbReference type="EMBL" id="VDM16819.1"/>
    </source>
</evidence>
<dbReference type="PANTHER" id="PTHR12949:SF0">
    <property type="entry name" value="DNA-DIRECTED RNA POLYMERASE III SUBUNIT RPC3"/>
    <property type="match status" value="1"/>
</dbReference>
<dbReference type="WBParaSite" id="TTAC_0000067401-mRNA-1">
    <property type="protein sequence ID" value="TTAC_0000067401-mRNA-1"/>
    <property type="gene ID" value="TTAC_0000067401"/>
</dbReference>
<evidence type="ECO:0000256" key="1">
    <source>
        <dbReference type="RuleBase" id="RU367076"/>
    </source>
</evidence>
<evidence type="ECO:0000313" key="3">
    <source>
        <dbReference type="Proteomes" id="UP000274429"/>
    </source>
</evidence>
<dbReference type="AlphaFoldDB" id="A0A0R3WJ48"/>
<keyword evidence="1" id="KW-0539">Nucleus</keyword>
<dbReference type="InterPro" id="IPR039748">
    <property type="entry name" value="RPC3"/>
</dbReference>
<reference evidence="2 3" key="2">
    <citation type="submission" date="2018-11" db="EMBL/GenBank/DDBJ databases">
        <authorList>
            <consortium name="Pathogen Informatics"/>
        </authorList>
    </citation>
    <scope>NUCLEOTIDE SEQUENCE [LARGE SCALE GENOMIC DNA]</scope>
</reference>
<dbReference type="Gene3D" id="6.10.140.1450">
    <property type="match status" value="1"/>
</dbReference>
<dbReference type="EMBL" id="UYWX01000076">
    <property type="protein sequence ID" value="VDM16819.1"/>
    <property type="molecule type" value="Genomic_DNA"/>
</dbReference>
<keyword evidence="1" id="KW-0804">Transcription</keyword>
<comment type="similarity">
    <text evidence="1">Belongs to the eukaryotic RPC3/POLR3C RNA polymerase subunit family.</text>
</comment>
<dbReference type="STRING" id="6205.A0A0R3WJ48"/>
<name>A0A0R3WJ48_HYDTA</name>
<dbReference type="OrthoDB" id="272392at2759"/>
<keyword evidence="1" id="KW-0240">DNA-directed RNA polymerase</keyword>
<proteinExistence type="inferred from homology"/>
<gene>
    <name evidence="2" type="ORF">TTAC_LOCUS675</name>
</gene>
<reference evidence="4" key="1">
    <citation type="submission" date="2017-02" db="UniProtKB">
        <authorList>
            <consortium name="WormBaseParasite"/>
        </authorList>
    </citation>
    <scope>IDENTIFICATION</scope>
</reference>
<dbReference type="GO" id="GO:0003697">
    <property type="term" value="F:single-stranded DNA binding"/>
    <property type="evidence" value="ECO:0007669"/>
    <property type="project" value="UniProtKB-UniRule"/>
</dbReference>
<accession>A0A0R3WJ48</accession>
<organism evidence="4">
    <name type="scientific">Hydatigena taeniaeformis</name>
    <name type="common">Feline tapeworm</name>
    <name type="synonym">Taenia taeniaeformis</name>
    <dbReference type="NCBI Taxonomy" id="6205"/>
    <lineage>
        <taxon>Eukaryota</taxon>
        <taxon>Metazoa</taxon>
        <taxon>Spiralia</taxon>
        <taxon>Lophotrochozoa</taxon>
        <taxon>Platyhelminthes</taxon>
        <taxon>Cestoda</taxon>
        <taxon>Eucestoda</taxon>
        <taxon>Cyclophyllidea</taxon>
        <taxon>Taeniidae</taxon>
        <taxon>Hydatigera</taxon>
    </lineage>
</organism>
<protein>
    <recommendedName>
        <fullName evidence="1">DNA-directed RNA polymerase III subunit RPC3</fullName>
        <shortName evidence="1">RNA polymerase III subunit C3</shortName>
    </recommendedName>
</protein>
<comment type="subcellular location">
    <subcellularLocation>
        <location evidence="1">Nucleus</location>
    </subcellularLocation>
</comment>
<keyword evidence="3" id="KW-1185">Reference proteome</keyword>
<dbReference type="PANTHER" id="PTHR12949">
    <property type="entry name" value="RNA POLYMERASE III DNA DIRECTED -RELATED"/>
    <property type="match status" value="1"/>
</dbReference>
<sequence>MAKASEALRATLLRVSKVECLDALVSSGVVGASTKPTLMQSSEDRAQYERYSLAKSDLIENLRKFVASGATYKNFHRFLPTPKQSFEWDLILTPRVDSLEALWRDYLISRLAVERIDETAGDIMSRILQVAFAYKEHAHVTSFSSEAVDHLQLERRLLIPQKEFRQTLPQMVASRFVSTTEFSRAKDFNADTVVCLYSVNLSALARLTIEYAQHCILCLATRSDAELNAKSRLVDQRYRVETMVSRHQEEITKLEGGGEVSEGAKVEIDCHKESVQALRNSLTPAELNQLSTLSNRLAKLAAAQWEAETAWFVADLYLRLYFDAEE</sequence>
<dbReference type="InterPro" id="IPR036388">
    <property type="entry name" value="WH-like_DNA-bd_sf"/>
</dbReference>